<organism evidence="3 4">
    <name type="scientific">Limnobaculum parvum</name>
    <dbReference type="NCBI Taxonomy" id="2172103"/>
    <lineage>
        <taxon>Bacteria</taxon>
        <taxon>Pseudomonadati</taxon>
        <taxon>Pseudomonadota</taxon>
        <taxon>Gammaproteobacteria</taxon>
        <taxon>Enterobacterales</taxon>
        <taxon>Budviciaceae</taxon>
        <taxon>Limnobaculum</taxon>
    </lineage>
</organism>
<evidence type="ECO:0000259" key="1">
    <source>
        <dbReference type="Pfam" id="PF03848"/>
    </source>
</evidence>
<feature type="domain" description="Tellurite resistance methyltransferase TehB-like" evidence="1">
    <location>
        <begin position="90"/>
        <end position="282"/>
    </location>
</feature>
<dbReference type="RefSeq" id="WP_108901204.1">
    <property type="nucleotide sequence ID" value="NZ_CP029185.2"/>
</dbReference>
<dbReference type="EMBL" id="CP029185">
    <property type="protein sequence ID" value="AWH89149.1"/>
    <property type="molecule type" value="Genomic_DNA"/>
</dbReference>
<dbReference type="Gene3D" id="3.40.50.150">
    <property type="entry name" value="Vaccinia Virus protein VP39"/>
    <property type="match status" value="1"/>
</dbReference>
<dbReference type="InterPro" id="IPR029063">
    <property type="entry name" value="SAM-dependent_MTases_sf"/>
</dbReference>
<dbReference type="GO" id="GO:0005737">
    <property type="term" value="C:cytoplasm"/>
    <property type="evidence" value="ECO:0007669"/>
    <property type="project" value="InterPro"/>
</dbReference>
<reference evidence="3 4" key="1">
    <citation type="journal article" date="2019" name="Int. J. Syst. Evol. Microbiol.">
        <title>Limnobaculum parvum gen. nov., sp. nov., isolated from a freshwater lake.</title>
        <authorList>
            <person name="Baek C."/>
            <person name="Shin S.K."/>
            <person name="Yi H."/>
        </authorList>
    </citation>
    <scope>NUCLEOTIDE SEQUENCE [LARGE SCALE GENOMIC DNA]</scope>
    <source>
        <strain evidence="3 4">HYN0051</strain>
    </source>
</reference>
<keyword evidence="3" id="KW-0808">Transferase</keyword>
<dbReference type="AlphaFoldDB" id="A0A2Y9U0E2"/>
<dbReference type="Pfam" id="PF09313">
    <property type="entry name" value="TehB-like"/>
    <property type="match status" value="1"/>
</dbReference>
<sequence>MENLICYKQLPCWNSVTLPAMFEEKQNTQQGTWAKLTLFKGEMTFAFLTGEGEVIRIEQFSVHRQPELIKPQTWHKIVSYSPDIECQLDFYCQPEDYTNKKYGMTKTHSEVLNATRYVTPCKVLDLGCGSGRNSLYLNKLGFDVRALDKNEQSIHALREIIDSGPLSGIQAEVFNINEQEIDDTYGFILSTVVFMFLDQERVPTIIKNMQDKTESNGYNLIVSAMSTDDYPCSVPFSFTFSQGELKDYYQGWEIIKYNEDVGELHKTDSDGNRIKLRFATLLAKKVA</sequence>
<dbReference type="GO" id="GO:0046690">
    <property type="term" value="P:response to tellurium ion"/>
    <property type="evidence" value="ECO:0007669"/>
    <property type="project" value="InterPro"/>
</dbReference>
<dbReference type="NCBIfam" id="NF008992">
    <property type="entry name" value="PRK12335.1"/>
    <property type="match status" value="1"/>
</dbReference>
<dbReference type="PIRSF" id="PIRSF005215">
    <property type="entry name" value="TehB"/>
    <property type="match status" value="1"/>
</dbReference>
<dbReference type="InterPro" id="IPR015985">
    <property type="entry name" value="TehB-like_dom"/>
</dbReference>
<gene>
    <name evidence="3" type="ORF">HYN51_11650</name>
</gene>
<dbReference type="GO" id="GO:0032259">
    <property type="term" value="P:methylation"/>
    <property type="evidence" value="ECO:0007669"/>
    <property type="project" value="UniProtKB-KW"/>
</dbReference>
<dbReference type="KEGG" id="lpv:HYN51_11650"/>
<dbReference type="InterPro" id="IPR004537">
    <property type="entry name" value="Tellurite-R_MeTrfase_TehB"/>
</dbReference>
<feature type="domain" description="TehB/YeaR-like" evidence="2">
    <location>
        <begin position="8"/>
        <end position="88"/>
    </location>
</feature>
<dbReference type="CDD" id="cd02440">
    <property type="entry name" value="AdoMet_MTases"/>
    <property type="match status" value="1"/>
</dbReference>
<dbReference type="NCBIfam" id="NF008405">
    <property type="entry name" value="PRK11207.1"/>
    <property type="match status" value="1"/>
</dbReference>
<dbReference type="SUPFAM" id="SSF53335">
    <property type="entry name" value="S-adenosyl-L-methionine-dependent methyltransferases"/>
    <property type="match status" value="1"/>
</dbReference>
<proteinExistence type="predicted"/>
<keyword evidence="4" id="KW-1185">Reference proteome</keyword>
<dbReference type="Pfam" id="PF03848">
    <property type="entry name" value="TehB"/>
    <property type="match status" value="1"/>
</dbReference>
<protein>
    <submittedName>
        <fullName evidence="3">SAM-dependent methyltransferase TehB</fullName>
    </submittedName>
</protein>
<evidence type="ECO:0000313" key="3">
    <source>
        <dbReference type="EMBL" id="AWH89149.1"/>
    </source>
</evidence>
<keyword evidence="3" id="KW-0489">Methyltransferase</keyword>
<dbReference type="GO" id="GO:0008757">
    <property type="term" value="F:S-adenosylmethionine-dependent methyltransferase activity"/>
    <property type="evidence" value="ECO:0007669"/>
    <property type="project" value="InterPro"/>
</dbReference>
<dbReference type="OrthoDB" id="9804312at2"/>
<dbReference type="NCBIfam" id="TIGR00477">
    <property type="entry name" value="tehB"/>
    <property type="match status" value="1"/>
</dbReference>
<accession>A0A2Y9U0E2</accession>
<evidence type="ECO:0000313" key="4">
    <source>
        <dbReference type="Proteomes" id="UP000244908"/>
    </source>
</evidence>
<dbReference type="Proteomes" id="UP000244908">
    <property type="component" value="Chromosome"/>
</dbReference>
<dbReference type="InterPro" id="IPR015392">
    <property type="entry name" value="TehB/YeaR-like_dom"/>
</dbReference>
<dbReference type="SUPFAM" id="SSF51197">
    <property type="entry name" value="Clavaminate synthase-like"/>
    <property type="match status" value="1"/>
</dbReference>
<dbReference type="Gene3D" id="2.60.120.10">
    <property type="entry name" value="Jelly Rolls"/>
    <property type="match status" value="1"/>
</dbReference>
<evidence type="ECO:0000259" key="2">
    <source>
        <dbReference type="Pfam" id="PF09313"/>
    </source>
</evidence>
<dbReference type="InterPro" id="IPR014431">
    <property type="entry name" value="Tellurite-R_TehB-2"/>
</dbReference>
<dbReference type="InterPro" id="IPR014710">
    <property type="entry name" value="RmlC-like_jellyroll"/>
</dbReference>
<name>A0A2Y9U0E2_9GAMM</name>